<dbReference type="Proteomes" id="UP000008744">
    <property type="component" value="Unassembled WGS sequence"/>
</dbReference>
<accession>B4GXT1</accession>
<organism evidence="3">
    <name type="scientific">Drosophila persimilis</name>
    <name type="common">Fruit fly</name>
    <dbReference type="NCBI Taxonomy" id="7234"/>
    <lineage>
        <taxon>Eukaryota</taxon>
        <taxon>Metazoa</taxon>
        <taxon>Ecdysozoa</taxon>
        <taxon>Arthropoda</taxon>
        <taxon>Hexapoda</taxon>
        <taxon>Insecta</taxon>
        <taxon>Pterygota</taxon>
        <taxon>Neoptera</taxon>
        <taxon>Endopterygota</taxon>
        <taxon>Diptera</taxon>
        <taxon>Brachycera</taxon>
        <taxon>Muscomorpha</taxon>
        <taxon>Ephydroidea</taxon>
        <taxon>Drosophilidae</taxon>
        <taxon>Drosophila</taxon>
        <taxon>Sophophora</taxon>
    </lineage>
</organism>
<dbReference type="KEGG" id="dpe:6598240"/>
<name>B4GXT1_DROPE</name>
<dbReference type="AlphaFoldDB" id="B4GXT1"/>
<sequence>MEFISETKAKIRLATLLKWHERVEEQKQKPKKQEKGFISRQMEYYAWKHRAYIESLSISQENQDHGKITRYMKSQDNQLPWERKKSKDDAIKRWVISQEKYVPLRSNEMPSYVTLDKSQSEDEAQESHSETSSFGDYINISSKNCVRKLSDLKLGDFKFGDLKLGGEQPEETPNNQYKGTCTHSMYG</sequence>
<dbReference type="EMBL" id="CH479196">
    <property type="protein sequence ID" value="EDW27558.1"/>
    <property type="molecule type" value="Genomic_DNA"/>
</dbReference>
<evidence type="ECO:0000313" key="2">
    <source>
        <dbReference type="EMBL" id="EDW27558.1"/>
    </source>
</evidence>
<proteinExistence type="predicted"/>
<reference evidence="2 3" key="1">
    <citation type="journal article" date="2007" name="Nature">
        <title>Evolution of genes and genomes on the Drosophila phylogeny.</title>
        <authorList>
            <consortium name="Drosophila 12 Genomes Consortium"/>
            <person name="Clark A.G."/>
            <person name="Eisen M.B."/>
            <person name="Smith D.R."/>
            <person name="Bergman C.M."/>
            <person name="Oliver B."/>
            <person name="Markow T.A."/>
            <person name="Kaufman T.C."/>
            <person name="Kellis M."/>
            <person name="Gelbart W."/>
            <person name="Iyer V.N."/>
            <person name="Pollard D.A."/>
            <person name="Sackton T.B."/>
            <person name="Larracuente A.M."/>
            <person name="Singh N.D."/>
            <person name="Abad J.P."/>
            <person name="Abt D.N."/>
            <person name="Adryan B."/>
            <person name="Aguade M."/>
            <person name="Akashi H."/>
            <person name="Anderson W.W."/>
            <person name="Aquadro C.F."/>
            <person name="Ardell D.H."/>
            <person name="Arguello R."/>
            <person name="Artieri C.G."/>
            <person name="Barbash D.A."/>
            <person name="Barker D."/>
            <person name="Barsanti P."/>
            <person name="Batterham P."/>
            <person name="Batzoglou S."/>
            <person name="Begun D."/>
            <person name="Bhutkar A."/>
            <person name="Blanco E."/>
            <person name="Bosak S.A."/>
            <person name="Bradley R.K."/>
            <person name="Brand A.D."/>
            <person name="Brent M.R."/>
            <person name="Brooks A.N."/>
            <person name="Brown R.H."/>
            <person name="Butlin R.K."/>
            <person name="Caggese C."/>
            <person name="Calvi B.R."/>
            <person name="Bernardo de Carvalho A."/>
            <person name="Caspi A."/>
            <person name="Castrezana S."/>
            <person name="Celniker S.E."/>
            <person name="Chang J.L."/>
            <person name="Chapple C."/>
            <person name="Chatterji S."/>
            <person name="Chinwalla A."/>
            <person name="Civetta A."/>
            <person name="Clifton S.W."/>
            <person name="Comeron J.M."/>
            <person name="Costello J.C."/>
            <person name="Coyne J.A."/>
            <person name="Daub J."/>
            <person name="David R.G."/>
            <person name="Delcher A.L."/>
            <person name="Delehaunty K."/>
            <person name="Do C.B."/>
            <person name="Ebling H."/>
            <person name="Edwards K."/>
            <person name="Eickbush T."/>
            <person name="Evans J.D."/>
            <person name="Filipski A."/>
            <person name="Findeiss S."/>
            <person name="Freyhult E."/>
            <person name="Fulton L."/>
            <person name="Fulton R."/>
            <person name="Garcia A.C."/>
            <person name="Gardiner A."/>
            <person name="Garfield D.A."/>
            <person name="Garvin B.E."/>
            <person name="Gibson G."/>
            <person name="Gilbert D."/>
            <person name="Gnerre S."/>
            <person name="Godfrey J."/>
            <person name="Good R."/>
            <person name="Gotea V."/>
            <person name="Gravely B."/>
            <person name="Greenberg A.J."/>
            <person name="Griffiths-Jones S."/>
            <person name="Gross S."/>
            <person name="Guigo R."/>
            <person name="Gustafson E.A."/>
            <person name="Haerty W."/>
            <person name="Hahn M.W."/>
            <person name="Halligan D.L."/>
            <person name="Halpern A.L."/>
            <person name="Halter G.M."/>
            <person name="Han M.V."/>
            <person name="Heger A."/>
            <person name="Hillier L."/>
            <person name="Hinrichs A.S."/>
            <person name="Holmes I."/>
            <person name="Hoskins R.A."/>
            <person name="Hubisz M.J."/>
            <person name="Hultmark D."/>
            <person name="Huntley M.A."/>
            <person name="Jaffe D.B."/>
            <person name="Jagadeeshan S."/>
            <person name="Jeck W.R."/>
            <person name="Johnson J."/>
            <person name="Jones C.D."/>
            <person name="Jordan W.C."/>
            <person name="Karpen G.H."/>
            <person name="Kataoka E."/>
            <person name="Keightley P.D."/>
            <person name="Kheradpour P."/>
            <person name="Kirkness E.F."/>
            <person name="Koerich L.B."/>
            <person name="Kristiansen K."/>
            <person name="Kudrna D."/>
            <person name="Kulathinal R.J."/>
            <person name="Kumar S."/>
            <person name="Kwok R."/>
            <person name="Lander E."/>
            <person name="Langley C.H."/>
            <person name="Lapoint R."/>
            <person name="Lazzaro B.P."/>
            <person name="Lee S.J."/>
            <person name="Levesque L."/>
            <person name="Li R."/>
            <person name="Lin C.F."/>
            <person name="Lin M.F."/>
            <person name="Lindblad-Toh K."/>
            <person name="Llopart A."/>
            <person name="Long M."/>
            <person name="Low L."/>
            <person name="Lozovsky E."/>
            <person name="Lu J."/>
            <person name="Luo M."/>
            <person name="Machado C.A."/>
            <person name="Makalowski W."/>
            <person name="Marzo M."/>
            <person name="Matsuda M."/>
            <person name="Matzkin L."/>
            <person name="McAllister B."/>
            <person name="McBride C.S."/>
            <person name="McKernan B."/>
            <person name="McKernan K."/>
            <person name="Mendez-Lago M."/>
            <person name="Minx P."/>
            <person name="Mollenhauer M.U."/>
            <person name="Montooth K."/>
            <person name="Mount S.M."/>
            <person name="Mu X."/>
            <person name="Myers E."/>
            <person name="Negre B."/>
            <person name="Newfeld S."/>
            <person name="Nielsen R."/>
            <person name="Noor M.A."/>
            <person name="O'Grady P."/>
            <person name="Pachter L."/>
            <person name="Papaceit M."/>
            <person name="Parisi M.J."/>
            <person name="Parisi M."/>
            <person name="Parts L."/>
            <person name="Pedersen J.S."/>
            <person name="Pesole G."/>
            <person name="Phillippy A.M."/>
            <person name="Ponting C.P."/>
            <person name="Pop M."/>
            <person name="Porcelli D."/>
            <person name="Powell J.R."/>
            <person name="Prohaska S."/>
            <person name="Pruitt K."/>
            <person name="Puig M."/>
            <person name="Quesneville H."/>
            <person name="Ram K.R."/>
            <person name="Rand D."/>
            <person name="Rasmussen M.D."/>
            <person name="Reed L.K."/>
            <person name="Reenan R."/>
            <person name="Reily A."/>
            <person name="Remington K.A."/>
            <person name="Rieger T.T."/>
            <person name="Ritchie M.G."/>
            <person name="Robin C."/>
            <person name="Rogers Y.H."/>
            <person name="Rohde C."/>
            <person name="Rozas J."/>
            <person name="Rubenfield M.J."/>
            <person name="Ruiz A."/>
            <person name="Russo S."/>
            <person name="Salzberg S.L."/>
            <person name="Sanchez-Gracia A."/>
            <person name="Saranga D.J."/>
            <person name="Sato H."/>
            <person name="Schaeffer S.W."/>
            <person name="Schatz M.C."/>
            <person name="Schlenke T."/>
            <person name="Schwartz R."/>
            <person name="Segarra C."/>
            <person name="Singh R.S."/>
            <person name="Sirot L."/>
            <person name="Sirota M."/>
            <person name="Sisneros N.B."/>
            <person name="Smith C.D."/>
            <person name="Smith T.F."/>
            <person name="Spieth J."/>
            <person name="Stage D.E."/>
            <person name="Stark A."/>
            <person name="Stephan W."/>
            <person name="Strausberg R.L."/>
            <person name="Strempel S."/>
            <person name="Sturgill D."/>
            <person name="Sutton G."/>
            <person name="Sutton G.G."/>
            <person name="Tao W."/>
            <person name="Teichmann S."/>
            <person name="Tobari Y.N."/>
            <person name="Tomimura Y."/>
            <person name="Tsolas J.M."/>
            <person name="Valente V.L."/>
            <person name="Venter E."/>
            <person name="Venter J.C."/>
            <person name="Vicario S."/>
            <person name="Vieira F.G."/>
            <person name="Vilella A.J."/>
            <person name="Villasante A."/>
            <person name="Walenz B."/>
            <person name="Wang J."/>
            <person name="Wasserman M."/>
            <person name="Watts T."/>
            <person name="Wilson D."/>
            <person name="Wilson R.K."/>
            <person name="Wing R.A."/>
            <person name="Wolfner M.F."/>
            <person name="Wong A."/>
            <person name="Wong G.K."/>
            <person name="Wu C.I."/>
            <person name="Wu G."/>
            <person name="Yamamoto D."/>
            <person name="Yang H.P."/>
            <person name="Yang S.P."/>
            <person name="Yorke J.A."/>
            <person name="Yoshida K."/>
            <person name="Zdobnov E."/>
            <person name="Zhang P."/>
            <person name="Zhang Y."/>
            <person name="Zimin A.V."/>
            <person name="Baldwin J."/>
            <person name="Abdouelleil A."/>
            <person name="Abdulkadir J."/>
            <person name="Abebe A."/>
            <person name="Abera B."/>
            <person name="Abreu J."/>
            <person name="Acer S.C."/>
            <person name="Aftuck L."/>
            <person name="Alexander A."/>
            <person name="An P."/>
            <person name="Anderson E."/>
            <person name="Anderson S."/>
            <person name="Arachi H."/>
            <person name="Azer M."/>
            <person name="Bachantsang P."/>
            <person name="Barry A."/>
            <person name="Bayul T."/>
            <person name="Berlin A."/>
            <person name="Bessette D."/>
            <person name="Bloom T."/>
            <person name="Blye J."/>
            <person name="Boguslavskiy L."/>
            <person name="Bonnet C."/>
            <person name="Boukhgalter B."/>
            <person name="Bourzgui I."/>
            <person name="Brown A."/>
            <person name="Cahill P."/>
            <person name="Channer S."/>
            <person name="Cheshatsang Y."/>
            <person name="Chuda L."/>
            <person name="Citroen M."/>
            <person name="Collymore A."/>
            <person name="Cooke P."/>
            <person name="Costello M."/>
            <person name="D'Aco K."/>
            <person name="Daza R."/>
            <person name="De Haan G."/>
            <person name="DeGray S."/>
            <person name="DeMaso C."/>
            <person name="Dhargay N."/>
            <person name="Dooley K."/>
            <person name="Dooley E."/>
            <person name="Doricent M."/>
            <person name="Dorje P."/>
            <person name="Dorjee K."/>
            <person name="Dupes A."/>
            <person name="Elong R."/>
            <person name="Falk J."/>
            <person name="Farina A."/>
            <person name="Faro S."/>
            <person name="Ferguson D."/>
            <person name="Fisher S."/>
            <person name="Foley C.D."/>
            <person name="Franke A."/>
            <person name="Friedrich D."/>
            <person name="Gadbois L."/>
            <person name="Gearin G."/>
            <person name="Gearin C.R."/>
            <person name="Giannoukos G."/>
            <person name="Goode T."/>
            <person name="Graham J."/>
            <person name="Grandbois E."/>
            <person name="Grewal S."/>
            <person name="Gyaltsen K."/>
            <person name="Hafez N."/>
            <person name="Hagos B."/>
            <person name="Hall J."/>
            <person name="Henson C."/>
            <person name="Hollinger A."/>
            <person name="Honan T."/>
            <person name="Huard M.D."/>
            <person name="Hughes L."/>
            <person name="Hurhula B."/>
            <person name="Husby M.E."/>
            <person name="Kamat A."/>
            <person name="Kanga B."/>
            <person name="Kashin S."/>
            <person name="Khazanovich D."/>
            <person name="Kisner P."/>
            <person name="Lance K."/>
            <person name="Lara M."/>
            <person name="Lee W."/>
            <person name="Lennon N."/>
            <person name="Letendre F."/>
            <person name="LeVine R."/>
            <person name="Lipovsky A."/>
            <person name="Liu X."/>
            <person name="Liu J."/>
            <person name="Liu S."/>
            <person name="Lokyitsang T."/>
            <person name="Lokyitsang Y."/>
            <person name="Lubonja R."/>
            <person name="Lui A."/>
            <person name="MacDonald P."/>
            <person name="Magnisalis V."/>
            <person name="Maru K."/>
            <person name="Matthews C."/>
            <person name="McCusker W."/>
            <person name="McDonough S."/>
            <person name="Mehta T."/>
            <person name="Meldrim J."/>
            <person name="Meneus L."/>
            <person name="Mihai O."/>
            <person name="Mihalev A."/>
            <person name="Mihova T."/>
            <person name="Mittelman R."/>
            <person name="Mlenga V."/>
            <person name="Montmayeur A."/>
            <person name="Mulrain L."/>
            <person name="Navidi A."/>
            <person name="Naylor J."/>
            <person name="Negash T."/>
            <person name="Nguyen T."/>
            <person name="Nguyen N."/>
            <person name="Nicol R."/>
            <person name="Norbu C."/>
            <person name="Norbu N."/>
            <person name="Novod N."/>
            <person name="O'Neill B."/>
            <person name="Osman S."/>
            <person name="Markiewicz E."/>
            <person name="Oyono O.L."/>
            <person name="Patti C."/>
            <person name="Phunkhang P."/>
            <person name="Pierre F."/>
            <person name="Priest M."/>
            <person name="Raghuraman S."/>
            <person name="Rege F."/>
            <person name="Reyes R."/>
            <person name="Rise C."/>
            <person name="Rogov P."/>
            <person name="Ross K."/>
            <person name="Ryan E."/>
            <person name="Settipalli S."/>
            <person name="Shea T."/>
            <person name="Sherpa N."/>
            <person name="Shi L."/>
            <person name="Shih D."/>
            <person name="Sparrow T."/>
            <person name="Spaulding J."/>
            <person name="Stalker J."/>
            <person name="Stange-Thomann N."/>
            <person name="Stavropoulos S."/>
            <person name="Stone C."/>
            <person name="Strader C."/>
            <person name="Tesfaye S."/>
            <person name="Thomson T."/>
            <person name="Thoulutsang Y."/>
            <person name="Thoulutsang D."/>
            <person name="Topham K."/>
            <person name="Topping I."/>
            <person name="Tsamla T."/>
            <person name="Vassiliev H."/>
            <person name="Vo A."/>
            <person name="Wangchuk T."/>
            <person name="Wangdi T."/>
            <person name="Weiand M."/>
            <person name="Wilkinson J."/>
            <person name="Wilson A."/>
            <person name="Yadav S."/>
            <person name="Young G."/>
            <person name="Yu Q."/>
            <person name="Zembek L."/>
            <person name="Zhong D."/>
            <person name="Zimmer A."/>
            <person name="Zwirko Z."/>
            <person name="Jaffe D.B."/>
            <person name="Alvarez P."/>
            <person name="Brockman W."/>
            <person name="Butler J."/>
            <person name="Chin C."/>
            <person name="Gnerre S."/>
            <person name="Grabherr M."/>
            <person name="Kleber M."/>
            <person name="Mauceli E."/>
            <person name="MacCallum I."/>
        </authorList>
    </citation>
    <scope>NUCLEOTIDE SEQUENCE [LARGE SCALE GENOMIC DNA]</scope>
    <source>
        <strain evidence="3">MSH-3 / Tucson 14011-0111.49</strain>
    </source>
</reference>
<dbReference type="HOGENOM" id="CLU_1549244_0_0_1"/>
<evidence type="ECO:0000313" key="3">
    <source>
        <dbReference type="Proteomes" id="UP000008744"/>
    </source>
</evidence>
<dbReference type="OMA" id="DNQLPWE"/>
<dbReference type="OrthoDB" id="7875605at2759"/>
<feature type="compositionally biased region" description="Polar residues" evidence="1">
    <location>
        <begin position="171"/>
        <end position="187"/>
    </location>
</feature>
<evidence type="ECO:0000256" key="1">
    <source>
        <dbReference type="SAM" id="MobiDB-lite"/>
    </source>
</evidence>
<feature type="region of interest" description="Disordered" evidence="1">
    <location>
        <begin position="165"/>
        <end position="187"/>
    </location>
</feature>
<protein>
    <submittedName>
        <fullName evidence="2">GL20208</fullName>
    </submittedName>
</protein>
<gene>
    <name evidence="2" type="primary">Dper\GL20208</name>
    <name evidence="2" type="ORF">Dper_GL20208</name>
</gene>
<keyword evidence="3" id="KW-1185">Reference proteome</keyword>